<protein>
    <submittedName>
        <fullName evidence="2">HGL312Wp</fullName>
    </submittedName>
</protein>
<gene>
    <name evidence="2" type="ORF">AW171_hschr74036</name>
</gene>
<evidence type="ECO:0000313" key="2">
    <source>
        <dbReference type="EMBL" id="AMD22028.1"/>
    </source>
</evidence>
<evidence type="ECO:0000313" key="3">
    <source>
        <dbReference type="Proteomes" id="UP000243052"/>
    </source>
</evidence>
<proteinExistence type="predicted"/>
<dbReference type="EMBL" id="CP014247">
    <property type="protein sequence ID" value="AMD22028.1"/>
    <property type="molecule type" value="Genomic_DNA"/>
</dbReference>
<organism evidence="2 3">
    <name type="scientific">Eremothecium sinecaudum</name>
    <dbReference type="NCBI Taxonomy" id="45286"/>
    <lineage>
        <taxon>Eukaryota</taxon>
        <taxon>Fungi</taxon>
        <taxon>Dikarya</taxon>
        <taxon>Ascomycota</taxon>
        <taxon>Saccharomycotina</taxon>
        <taxon>Saccharomycetes</taxon>
        <taxon>Saccharomycetales</taxon>
        <taxon>Saccharomycetaceae</taxon>
        <taxon>Eremothecium</taxon>
    </lineage>
</organism>
<dbReference type="RefSeq" id="XP_017989024.1">
    <property type="nucleotide sequence ID" value="XM_018133813.1"/>
</dbReference>
<sequence>MKTLYLSLFAVFAALSGAHPDIRRPGDSDPILKRLTDDLIDAYHRYAPDIREEIKQLQESNQRASGTMSVQQAPAEKTKFHIQNFTDFERNLPDGNPFYVGQAVLDEVTPQVARALGEKLNRWIPNGQDYVKLIHNFISDEQILTFQITETNLFEGLNTIEEVKYRNKPLV</sequence>
<keyword evidence="3" id="KW-1185">Reference proteome</keyword>
<dbReference type="OrthoDB" id="4069917at2759"/>
<dbReference type="GeneID" id="28725356"/>
<reference evidence="2 3" key="1">
    <citation type="submission" date="2016-01" db="EMBL/GenBank/DDBJ databases">
        <title>Genome sequence of the yeast Holleya sinecauda.</title>
        <authorList>
            <person name="Dietrich F.S."/>
        </authorList>
    </citation>
    <scope>NUCLEOTIDE SEQUENCE [LARGE SCALE GENOMIC DNA]</scope>
    <source>
        <strain evidence="2 3">ATCC 58844</strain>
    </source>
</reference>
<keyword evidence="1" id="KW-0732">Signal</keyword>
<feature type="chain" id="PRO_5007066968" evidence="1">
    <location>
        <begin position="19"/>
        <end position="171"/>
    </location>
</feature>
<accession>A0A0X8HV86</accession>
<dbReference type="AlphaFoldDB" id="A0A0X8HV86"/>
<evidence type="ECO:0000256" key="1">
    <source>
        <dbReference type="SAM" id="SignalP"/>
    </source>
</evidence>
<dbReference type="Proteomes" id="UP000243052">
    <property type="component" value="Chromosome vii"/>
</dbReference>
<name>A0A0X8HV86_9SACH</name>
<feature type="signal peptide" evidence="1">
    <location>
        <begin position="1"/>
        <end position="18"/>
    </location>
</feature>